<dbReference type="PROSITE" id="PS50287">
    <property type="entry name" value="SRCR_2"/>
    <property type="match status" value="12"/>
</dbReference>
<keyword evidence="5" id="KW-0254">Endocytosis</keyword>
<feature type="domain" description="EGF-like" evidence="18">
    <location>
        <begin position="1644"/>
        <end position="1679"/>
    </location>
</feature>
<dbReference type="PROSITE" id="PS01187">
    <property type="entry name" value="EGF_CA"/>
    <property type="match status" value="10"/>
</dbReference>
<feature type="disulfide bond" evidence="15">
    <location>
        <begin position="1247"/>
        <end position="1257"/>
    </location>
</feature>
<dbReference type="PROSITE" id="PS00010">
    <property type="entry name" value="ASX_HYDROXYL"/>
    <property type="match status" value="21"/>
</dbReference>
<keyword evidence="10 16" id="KW-0472">Membrane</keyword>
<keyword evidence="9 16" id="KW-1133">Transmembrane helix</keyword>
<feature type="domain" description="SRCR" evidence="19">
    <location>
        <begin position="724"/>
        <end position="825"/>
    </location>
</feature>
<feature type="domain" description="SRCR" evidence="19">
    <location>
        <begin position="957"/>
        <end position="1059"/>
    </location>
</feature>
<evidence type="ECO:0000256" key="13">
    <source>
        <dbReference type="ARBA" id="ARBA00023180"/>
    </source>
</evidence>
<dbReference type="InParanoid" id="A0A1X7VPQ3"/>
<keyword evidence="7 17" id="KW-0732">Signal</keyword>
<evidence type="ECO:0000256" key="6">
    <source>
        <dbReference type="ARBA" id="ARBA00022692"/>
    </source>
</evidence>
<feature type="disulfide bond" evidence="15">
    <location>
        <begin position="911"/>
        <end position="921"/>
    </location>
</feature>
<feature type="domain" description="EGF-like" evidence="18">
    <location>
        <begin position="2088"/>
        <end position="2127"/>
    </location>
</feature>
<feature type="disulfide bond" evidence="15">
    <location>
        <begin position="540"/>
        <end position="550"/>
    </location>
</feature>
<dbReference type="GO" id="GO:0016020">
    <property type="term" value="C:membrane"/>
    <property type="evidence" value="ECO:0007669"/>
    <property type="project" value="UniProtKB-SubCell"/>
</dbReference>
<dbReference type="SUPFAM" id="SSF57196">
    <property type="entry name" value="EGF/Laminin"/>
    <property type="match status" value="4"/>
</dbReference>
<feature type="domain" description="SRCR" evidence="19">
    <location>
        <begin position="1294"/>
        <end position="1398"/>
    </location>
</feature>
<dbReference type="CDD" id="cd00054">
    <property type="entry name" value="EGF_CA"/>
    <property type="match status" value="3"/>
</dbReference>
<dbReference type="SUPFAM" id="SSF57184">
    <property type="entry name" value="Growth factor receptor domain"/>
    <property type="match status" value="9"/>
</dbReference>
<feature type="chain" id="PRO_5012937097" evidence="17">
    <location>
        <begin position="20"/>
        <end position="2734"/>
    </location>
</feature>
<dbReference type="PANTHER" id="PTHR24034:SF209">
    <property type="entry name" value="EGF-LIKE DOMAIN-CONTAINING PROTEIN"/>
    <property type="match status" value="1"/>
</dbReference>
<evidence type="ECO:0000256" key="2">
    <source>
        <dbReference type="ARBA" id="ARBA00004613"/>
    </source>
</evidence>
<evidence type="ECO:0000256" key="7">
    <source>
        <dbReference type="ARBA" id="ARBA00022729"/>
    </source>
</evidence>
<evidence type="ECO:0000256" key="3">
    <source>
        <dbReference type="ARBA" id="ARBA00022525"/>
    </source>
</evidence>
<feature type="domain" description="EGF-like" evidence="18">
    <location>
        <begin position="1481"/>
        <end position="1521"/>
    </location>
</feature>
<keyword evidence="12" id="KW-0675">Receptor</keyword>
<dbReference type="InterPro" id="IPR001190">
    <property type="entry name" value="SRCR"/>
</dbReference>
<feature type="disulfide bond" evidence="15">
    <location>
        <begin position="984"/>
        <end position="1048"/>
    </location>
</feature>
<feature type="domain" description="SRCR" evidence="19">
    <location>
        <begin position="596"/>
        <end position="716"/>
    </location>
</feature>
<dbReference type="SUPFAM" id="SSF56487">
    <property type="entry name" value="SRCR-like"/>
    <property type="match status" value="12"/>
</dbReference>
<dbReference type="Pfam" id="PF14670">
    <property type="entry name" value="FXa_inhibition"/>
    <property type="match status" value="6"/>
</dbReference>
<dbReference type="STRING" id="400682.A0A1X7VPQ3"/>
<comment type="subcellular location">
    <subcellularLocation>
        <location evidence="1">Membrane</location>
        <topology evidence="1">Single-pass type I membrane protein</topology>
    </subcellularLocation>
    <subcellularLocation>
        <location evidence="2">Secreted</location>
    </subcellularLocation>
</comment>
<feature type="disulfide bond" evidence="15">
    <location>
        <begin position="425"/>
        <end position="435"/>
    </location>
</feature>
<organism evidence="20">
    <name type="scientific">Amphimedon queenslandica</name>
    <name type="common">Sponge</name>
    <dbReference type="NCBI Taxonomy" id="400682"/>
    <lineage>
        <taxon>Eukaryota</taxon>
        <taxon>Metazoa</taxon>
        <taxon>Porifera</taxon>
        <taxon>Demospongiae</taxon>
        <taxon>Heteroscleromorpha</taxon>
        <taxon>Haplosclerida</taxon>
        <taxon>Niphatidae</taxon>
        <taxon>Amphimedon</taxon>
    </lineage>
</organism>
<feature type="disulfide bond" evidence="15">
    <location>
        <begin position="794"/>
        <end position="804"/>
    </location>
</feature>
<dbReference type="GO" id="GO:0005576">
    <property type="term" value="C:extracellular region"/>
    <property type="evidence" value="ECO:0007669"/>
    <property type="project" value="UniProtKB-SubCell"/>
</dbReference>
<reference evidence="20" key="1">
    <citation type="submission" date="2017-05" db="UniProtKB">
        <authorList>
            <consortium name="EnsemblMetazoa"/>
        </authorList>
    </citation>
    <scope>IDENTIFICATION</scope>
</reference>
<feature type="domain" description="EGF-like" evidence="18">
    <location>
        <begin position="2128"/>
        <end position="2168"/>
    </location>
</feature>
<evidence type="ECO:0000256" key="17">
    <source>
        <dbReference type="SAM" id="SignalP"/>
    </source>
</evidence>
<feature type="domain" description="EGF-like" evidence="18">
    <location>
        <begin position="1885"/>
        <end position="1924"/>
    </location>
</feature>
<keyword evidence="3" id="KW-0964">Secreted</keyword>
<feature type="domain" description="EGF-like" evidence="18">
    <location>
        <begin position="2407"/>
        <end position="2443"/>
    </location>
</feature>
<dbReference type="PROSITE" id="PS01186">
    <property type="entry name" value="EGF_2"/>
    <property type="match status" value="22"/>
</dbReference>
<feature type="domain" description="SRCR" evidence="19">
    <location>
        <begin position="841"/>
        <end position="946"/>
    </location>
</feature>
<keyword evidence="4 14" id="KW-0245">EGF-like domain</keyword>
<dbReference type="FunFam" id="2.10.25.10:FF:000005">
    <property type="entry name" value="Fibrillin 2"/>
    <property type="match status" value="1"/>
</dbReference>
<comment type="caution">
    <text evidence="15">Lacks conserved residue(s) required for the propagation of feature annotation.</text>
</comment>
<feature type="disulfide bond" evidence="14">
    <location>
        <begin position="1648"/>
        <end position="1658"/>
    </location>
</feature>
<evidence type="ECO:0000256" key="8">
    <source>
        <dbReference type="ARBA" id="ARBA00022737"/>
    </source>
</evidence>
<dbReference type="EnsemblMetazoa" id="Aqu2.1.41825_001">
    <property type="protein sequence ID" value="Aqu2.1.41825_001"/>
    <property type="gene ID" value="Aqu2.1.41825"/>
</dbReference>
<feature type="disulfide bond" evidence="14">
    <location>
        <begin position="1809"/>
        <end position="1819"/>
    </location>
</feature>
<name>A0A1X7VPQ3_AMPQE</name>
<dbReference type="InterPro" id="IPR026823">
    <property type="entry name" value="cEGF"/>
</dbReference>
<feature type="domain" description="SRCR" evidence="19">
    <location>
        <begin position="251"/>
        <end position="348"/>
    </location>
</feature>
<evidence type="ECO:0000256" key="10">
    <source>
        <dbReference type="ARBA" id="ARBA00023136"/>
    </source>
</evidence>
<dbReference type="InterPro" id="IPR018097">
    <property type="entry name" value="EGF_Ca-bd_CS"/>
</dbReference>
<evidence type="ECO:0000256" key="5">
    <source>
        <dbReference type="ARBA" id="ARBA00022583"/>
    </source>
</evidence>
<evidence type="ECO:0000256" key="15">
    <source>
        <dbReference type="PROSITE-ProRule" id="PRU00196"/>
    </source>
</evidence>
<evidence type="ECO:0000256" key="4">
    <source>
        <dbReference type="ARBA" id="ARBA00022536"/>
    </source>
</evidence>
<feature type="domain" description="SRCR" evidence="19">
    <location>
        <begin position="27"/>
        <end position="126"/>
    </location>
</feature>
<proteinExistence type="predicted"/>
<dbReference type="FunFam" id="2.10.25.10:FF:000014">
    <property type="entry name" value="Latent-transforming growth factor beta-binding protein 3"/>
    <property type="match status" value="2"/>
</dbReference>
<evidence type="ECO:0000256" key="12">
    <source>
        <dbReference type="ARBA" id="ARBA00023170"/>
    </source>
</evidence>
<dbReference type="Gene3D" id="3.10.250.10">
    <property type="entry name" value="SRCR-like domain"/>
    <property type="match status" value="12"/>
</dbReference>
<dbReference type="Pfam" id="PF07645">
    <property type="entry name" value="EGF_CA"/>
    <property type="match status" value="12"/>
</dbReference>
<dbReference type="SMART" id="SM00181">
    <property type="entry name" value="EGF"/>
    <property type="match status" value="30"/>
</dbReference>
<evidence type="ECO:0000256" key="1">
    <source>
        <dbReference type="ARBA" id="ARBA00004479"/>
    </source>
</evidence>
<feature type="domain" description="EGF-like" evidence="18">
    <location>
        <begin position="2490"/>
        <end position="2530"/>
    </location>
</feature>
<dbReference type="InterPro" id="IPR036772">
    <property type="entry name" value="SRCR-like_dom_sf"/>
</dbReference>
<feature type="transmembrane region" description="Helical" evidence="16">
    <location>
        <begin position="2664"/>
        <end position="2688"/>
    </location>
</feature>
<dbReference type="PRINTS" id="PR00258">
    <property type="entry name" value="SPERACTRCPTR"/>
</dbReference>
<evidence type="ECO:0000256" key="16">
    <source>
        <dbReference type="SAM" id="Phobius"/>
    </source>
</evidence>
<feature type="domain" description="SRCR" evidence="19">
    <location>
        <begin position="356"/>
        <end position="455"/>
    </location>
</feature>
<dbReference type="GO" id="GO:0006897">
    <property type="term" value="P:endocytosis"/>
    <property type="evidence" value="ECO:0007669"/>
    <property type="project" value="UniProtKB-KW"/>
</dbReference>
<feature type="disulfide bond" evidence="15">
    <location>
        <begin position="317"/>
        <end position="327"/>
    </location>
</feature>
<evidence type="ECO:0000259" key="19">
    <source>
        <dbReference type="PROSITE" id="PS50287"/>
    </source>
</evidence>
<dbReference type="GO" id="GO:0005509">
    <property type="term" value="F:calcium ion binding"/>
    <property type="evidence" value="ECO:0007669"/>
    <property type="project" value="InterPro"/>
</dbReference>
<dbReference type="FunFam" id="3.10.250.10:FF:000007">
    <property type="entry name" value="Soluble scavenger receptor cysteine-rich domain-containing protein SSC5D"/>
    <property type="match status" value="3"/>
</dbReference>
<keyword evidence="11 15" id="KW-1015">Disulfide bond</keyword>
<feature type="disulfide bond" evidence="15">
    <location>
        <begin position="1028"/>
        <end position="1038"/>
    </location>
</feature>
<sequence>MKLLTCFFLLFLLEYAVYAQTCSNGAVRLTSGSTYGAVEVCLNNGWGSICRDFWNNEDASVICRQLGYSPYGAIGPSATYYSSSTISHKMIDVNCTGAETNIINCPYNGYSSYPCSLSRDANVFCTVGVSSSSCTTGDVRLLGGSTDNDGRVEVCVNNAWSSVCTSSGWNRQAAQVICNQVGDNFGAKSATGLWYNYDLFNFFNIRCSGVESSILGCQYNTVGTCSSSSAIGVVCSHNTIKAPVNCTDGSIRLYGGSSATEGILHVCANGAWGTVCSGYWDNQDNAVACRQLGFLPYGYETHSSVNDFPAIFSYFSCQGTESNLYSCRYTGLSYAFCTNRQVIKVTCEEQCKENAVRLDGGSNYYGRVQFCTGGEWRTICTNYWDNKDASVVCRQLGYSPYGALVGEYSWFSSSLYTNVLRGVNCVGNETRLQDCPTDSSASCGSSYYHATVICPVHGTVSYSNCTDGEVRLFGGSTEYEGTVEICRNSAWGTISYYSISDFTAQTICNQLGYTAPGATGVRYSYFGEGSGPILMGYVYCSSVTTSLSNCYNLTYYITYYSHYYDIGVRCEWQHTCTSNYYFAGVACHIASSVNYTNCTTGQVRLSGSMEGRVELCHDNVWYGVCGDNYYYISSVVCGNIGYQQGFIMYLHYIDKAFFIETGYRSNFPELQELPLYPYDFSCSGTERSLLECSRYLASCYSSTRYYRGDYTGVTCQDTCQNGTVRLHGSGYSTMGRVEICMNGEWGTICRSSFDDNDARVICSQLGYSPYGAVVLPYYYYYDYRVYPIIFDLNCTGTEGAILDCPYIEQGSYSCSRYYDAAVICQNNATTSVSHNCSDGDVRLIGGINDAEGRVEMCYNNFWGQVCHNSWSTSDANVVCKQLGYQSTGSTAYRSSYFGNGPDSHIISNLYCSGSESSLLSCSRSSSSFITAAQYCGDGSVAGAVCFGTAGECENGAVRLVNTYTDATNVGRVELCIENTWTTLCDQSWDLKDAQVVCRQLGFSIYGALPEHNCYTESQLSFGITDLNCTGDEDHLLNCSYSNAALHNCQSHSDASVVCQRTAYQANCTNGQVRLVDGSTEDDGRVEICINQAWGSICSSGWSIQDAFVACKQLGYIGGEIKSISSGAGPILMSHLYCNGDEGSLLDCNHQSCYVSACTSPDAGVTCERPCNNGSIRIDTDPYYSYTRLGAVEVCRNNTWNTICNNHWTKKEASVACSQLGYSPYGALASTYQYTQSYWPLGLYNVYCNGNETSIWDCSYSVTNTFGSSCTQSRQATLKCQSITTQYVNCTDGDVRLVGGQTENQGSVQICYNNAWTYLCSGWYWGTTEANVVCGQLGFNSYGSVAYRYNSFNAPEDSSFVYGFFNCYGSETKILDCYMYSYYYFRYCYSNYIAGVTCRDTDECQQGISGCSQVCTNTIGSYKCSCNAGYRLSNDSHTCIDINECAEGLSSCNQNCVNTNGSYTCSCTAGYTLNSDGYTCTDLNECSIDNGQCSSICSNTVGSYICSCNSGYTLEDDGHNCTDINECFTNNGGCNYTCTNTPGSYTCDCSTGYNFDPIDLNCTDIDECNTDNGGCEQLCTNTIGSFYCTCNSGFQLTNGVFCSDINECSEGISGCGQQCINTIGSYECDCITGYYLSSNNQTCLDIDECLGVNGCNQICVNTAGSYYCDCQSGYTLNNSLTCIDINECNNSSGGCAQICQNTVGSYDCSCWDGYSLNADKYNCSDINECSLNNGGCEQVCTNSIGNYSCSCNSGYTLLNGQFCSDINECSQGISGCGQKCINTIGSYECDCITGYYLSSNNLTCLDIDECLGVNGCNQICINTVGSYYCDCQSGYVLNNSLTCIDINECNNSSGGCAQICQNTVGSYDCSCWDGYSLNADKYNCSDINECSLNNGGCEQVCTNSIGNYSCSCNSGYTLLNGQFCSDINECNVNNGGCQQTCHNTAGSYYCLCGTGFNLDAQNNCTDINECNANNGGCEQQCINTFGSYYCACNNSYMLNADNHRCDDFNECVYGTHGCNQNCTNTNGSYLCYCMTGYHLMDNQRTCTDTNECLLSNGGCSQLCTNTIGSYQCNCRNGYRLSINGIDCDDINECTNGTHLCEHNCYNTNGSYVCDCEPGYQLSNGLTCSDINECDTNNGGCAQVCVNQVGSYYCQCNNGYTLDDDAHGCSDHDECVTGVDACEQICHNSNSSYSCSCLSGYRLANNSKTCDDINECSEGISSCNQICINTCQIGYQLDSDSHSCNDINECGTFNGGCSQSCTNVIGSYTCSCQSGFVLNNDNHNCTDVNECLINNGGCHHSCVNTIGSYSCQCNQGFTSTDNGTNCVDIDECLTANGGCEQVCINSIGGFNCSCLSGFIVANDVFCSDINECELGIASCSDGCSNTVGSYNCFCPIGYELANDNYTCIDINECDQNNGNCNQNCVNEVGSYHCECNSGYQLDQAGYSCNDINECAANTDGCVQNCYNLIGSFYCGCNLGYVLDTTNNKTCYDINECLNYNGACSHTCTNTNGSYTCSCNSGFKLENDGHNCTDIDECALGTSGCSGPCINTPGSFQCRCIDGFYLDNKQCHDINECSTGNGGCEQLCTNTNGSFYCSCGRGYNLTNNAFCTDIDECSTATHNCSDVQKCVNDIGSFHCDCLSSDKLPPDCRTSDSQASTLSQSMSYILGLIVVIAVLVIIVLIIAMVVIYKKMKTKKNYHIDIDTASVNNPVYTETYMMTGNKDAEFDEDAYEKMK</sequence>
<protein>
    <submittedName>
        <fullName evidence="20">Uncharacterized protein</fullName>
    </submittedName>
</protein>
<feature type="domain" description="EGF-like" evidence="18">
    <location>
        <begin position="2531"/>
        <end position="2569"/>
    </location>
</feature>
<feature type="domain" description="SRCR" evidence="19">
    <location>
        <begin position="470"/>
        <end position="571"/>
    </location>
</feature>
<feature type="domain" description="EGF-like" evidence="18">
    <location>
        <begin position="1805"/>
        <end position="1840"/>
    </location>
</feature>
<feature type="domain" description="EGF-like" evidence="18">
    <location>
        <begin position="1522"/>
        <end position="1562"/>
    </location>
</feature>
<keyword evidence="8" id="KW-0677">Repeat</keyword>
<keyword evidence="13" id="KW-0325">Glycoprotein</keyword>
<dbReference type="InterPro" id="IPR000152">
    <property type="entry name" value="EGF-type_Asp/Asn_hydroxyl_site"/>
</dbReference>
<dbReference type="Pfam" id="PF00530">
    <property type="entry name" value="SRCR"/>
    <property type="match status" value="12"/>
</dbReference>
<dbReference type="InterPro" id="IPR000742">
    <property type="entry name" value="EGF"/>
</dbReference>
<feature type="disulfide bond" evidence="15">
    <location>
        <begin position="682"/>
        <end position="692"/>
    </location>
</feature>
<feature type="domain" description="EGF-like" evidence="18">
    <location>
        <begin position="2285"/>
        <end position="2325"/>
    </location>
</feature>
<dbReference type="PANTHER" id="PTHR24034">
    <property type="entry name" value="EGF-LIKE DOMAIN-CONTAINING PROTEIN"/>
    <property type="match status" value="1"/>
</dbReference>
<accession>A0A1X7VPQ3</accession>
<evidence type="ECO:0000259" key="18">
    <source>
        <dbReference type="PROSITE" id="PS50026"/>
    </source>
</evidence>
<feature type="disulfide bond" evidence="15">
    <location>
        <begin position="207"/>
        <end position="217"/>
    </location>
</feature>
<feature type="signal peptide" evidence="17">
    <location>
        <begin position="1"/>
        <end position="19"/>
    </location>
</feature>
<dbReference type="OrthoDB" id="532981at2759"/>
<feature type="disulfide bond" evidence="15">
    <location>
        <begin position="997"/>
        <end position="1058"/>
    </location>
</feature>
<feature type="domain" description="SRCR" evidence="19">
    <location>
        <begin position="1175"/>
        <end position="1280"/>
    </location>
</feature>
<dbReference type="InterPro" id="IPR049883">
    <property type="entry name" value="NOTCH1_EGF-like"/>
</dbReference>
<dbReference type="SMART" id="SM00179">
    <property type="entry name" value="EGF_CA"/>
    <property type="match status" value="30"/>
</dbReference>
<feature type="disulfide bond" evidence="15">
    <location>
        <begin position="1137"/>
        <end position="1147"/>
    </location>
</feature>
<feature type="domain" description="EGF-like" evidence="18">
    <location>
        <begin position="2610"/>
        <end position="2649"/>
    </location>
</feature>
<evidence type="ECO:0000256" key="9">
    <source>
        <dbReference type="ARBA" id="ARBA00022989"/>
    </source>
</evidence>
<feature type="domain" description="SRCR" evidence="19">
    <location>
        <begin position="139"/>
        <end position="236"/>
    </location>
</feature>
<dbReference type="FunFam" id="2.10.25.10:FF:000038">
    <property type="entry name" value="Fibrillin 2"/>
    <property type="match status" value="2"/>
</dbReference>
<dbReference type="Gene3D" id="2.10.25.10">
    <property type="entry name" value="Laminin"/>
    <property type="match status" value="30"/>
</dbReference>
<feature type="disulfide bond" evidence="15">
    <location>
        <begin position="1366"/>
        <end position="1376"/>
    </location>
</feature>
<feature type="disulfide bond" evidence="15">
    <location>
        <begin position="95"/>
        <end position="105"/>
    </location>
</feature>
<dbReference type="FunFam" id="2.10.25.10:FF:000240">
    <property type="entry name" value="Vitamin K-dependent protein S"/>
    <property type="match status" value="16"/>
</dbReference>
<dbReference type="InterPro" id="IPR050751">
    <property type="entry name" value="ECM_structural_protein"/>
</dbReference>
<dbReference type="FunFam" id="3.10.250.10:FF:000016">
    <property type="entry name" value="Scavenger receptor cysteine-rich protein type 12"/>
    <property type="match status" value="6"/>
</dbReference>
<feature type="domain" description="EGF-like" evidence="18">
    <location>
        <begin position="1724"/>
        <end position="1763"/>
    </location>
</feature>
<dbReference type="InterPro" id="IPR009030">
    <property type="entry name" value="Growth_fac_rcpt_cys_sf"/>
</dbReference>
<dbReference type="SMART" id="SM00202">
    <property type="entry name" value="SR"/>
    <property type="match status" value="12"/>
</dbReference>
<feature type="domain" description="SRCR" evidence="19">
    <location>
        <begin position="1072"/>
        <end position="1167"/>
    </location>
</feature>
<evidence type="ECO:0000313" key="20">
    <source>
        <dbReference type="EnsemblMetazoa" id="Aqu2.1.41825_001"/>
    </source>
</evidence>
<dbReference type="Pfam" id="PF12662">
    <property type="entry name" value="cEGF"/>
    <property type="match status" value="8"/>
</dbReference>
<feature type="disulfide bond" evidence="15">
    <location>
        <begin position="393"/>
        <end position="454"/>
    </location>
</feature>
<dbReference type="FunFam" id="2.10.25.10:FF:000009">
    <property type="entry name" value="Low-density lipoprotein receptor isoform 1"/>
    <property type="match status" value="1"/>
</dbReference>
<feature type="domain" description="EGF-like" evidence="18">
    <location>
        <begin position="1440"/>
        <end position="1480"/>
    </location>
</feature>
<dbReference type="PROSITE" id="PS50026">
    <property type="entry name" value="EGF_3"/>
    <property type="match status" value="14"/>
</dbReference>
<dbReference type="PROSITE" id="PS00420">
    <property type="entry name" value="SRCR_1"/>
    <property type="match status" value="2"/>
</dbReference>
<evidence type="ECO:0000256" key="11">
    <source>
        <dbReference type="ARBA" id="ARBA00023157"/>
    </source>
</evidence>
<keyword evidence="6 16" id="KW-0812">Transmembrane</keyword>
<dbReference type="InterPro" id="IPR001881">
    <property type="entry name" value="EGF-like_Ca-bd_dom"/>
</dbReference>
<evidence type="ECO:0000256" key="14">
    <source>
        <dbReference type="PROSITE-ProRule" id="PRU00076"/>
    </source>
</evidence>